<dbReference type="GO" id="GO:0008270">
    <property type="term" value="F:zinc ion binding"/>
    <property type="evidence" value="ECO:0007669"/>
    <property type="project" value="TreeGrafter"/>
</dbReference>
<evidence type="ECO:0000313" key="14">
    <source>
        <dbReference type="Proteomes" id="UP000217215"/>
    </source>
</evidence>
<evidence type="ECO:0000256" key="10">
    <source>
        <dbReference type="ARBA" id="ARBA00023163"/>
    </source>
</evidence>
<comment type="subunit">
    <text evidence="3">Homodimer.</text>
</comment>
<evidence type="ECO:0000256" key="7">
    <source>
        <dbReference type="ARBA" id="ARBA00022833"/>
    </source>
</evidence>
<feature type="binding site" evidence="12">
    <location>
        <position position="106"/>
    </location>
    <ligand>
        <name>Fe cation</name>
        <dbReference type="ChEBI" id="CHEBI:24875"/>
    </ligand>
</feature>
<evidence type="ECO:0000256" key="8">
    <source>
        <dbReference type="ARBA" id="ARBA00023015"/>
    </source>
</evidence>
<keyword evidence="12" id="KW-0408">Iron</keyword>
<dbReference type="Pfam" id="PF01475">
    <property type="entry name" value="FUR"/>
    <property type="match status" value="1"/>
</dbReference>
<comment type="similarity">
    <text evidence="2">Belongs to the Fur family.</text>
</comment>
<comment type="cofactor">
    <cofactor evidence="11">
        <name>Zn(2+)</name>
        <dbReference type="ChEBI" id="CHEBI:29105"/>
    </cofactor>
    <text evidence="11">Binds 1 zinc ion per subunit.</text>
</comment>
<dbReference type="AlphaFoldDB" id="A0A249KFQ8"/>
<feature type="binding site" evidence="12">
    <location>
        <position position="85"/>
    </location>
    <ligand>
        <name>Fe cation</name>
        <dbReference type="ChEBI" id="CHEBI:24875"/>
    </ligand>
</feature>
<name>A0A249KFQ8_9ACTN</name>
<dbReference type="SUPFAM" id="SSF46785">
    <property type="entry name" value="Winged helix' DNA-binding domain"/>
    <property type="match status" value="1"/>
</dbReference>
<evidence type="ECO:0000256" key="1">
    <source>
        <dbReference type="ARBA" id="ARBA00004496"/>
    </source>
</evidence>
<keyword evidence="9" id="KW-0238">DNA-binding</keyword>
<protein>
    <submittedName>
        <fullName evidence="13">Fur family transcriptional regulator, ferric uptake regulator</fullName>
    </submittedName>
</protein>
<dbReference type="CDD" id="cd07153">
    <property type="entry name" value="Fur_like"/>
    <property type="match status" value="1"/>
</dbReference>
<evidence type="ECO:0000256" key="3">
    <source>
        <dbReference type="ARBA" id="ARBA00011738"/>
    </source>
</evidence>
<dbReference type="Gene3D" id="3.30.1490.190">
    <property type="match status" value="1"/>
</dbReference>
<accession>A0A249KFQ8</accession>
<dbReference type="GO" id="GO:1900376">
    <property type="term" value="P:regulation of secondary metabolite biosynthetic process"/>
    <property type="evidence" value="ECO:0007669"/>
    <property type="project" value="TreeGrafter"/>
</dbReference>
<dbReference type="KEGG" id="psuf:A1sIA56_01680"/>
<keyword evidence="6 11" id="KW-0479">Metal-binding</keyword>
<feature type="binding site" evidence="12">
    <location>
        <position position="123"/>
    </location>
    <ligand>
        <name>Fe cation</name>
        <dbReference type="ChEBI" id="CHEBI:24875"/>
    </ligand>
</feature>
<dbReference type="EMBL" id="CP016773">
    <property type="protein sequence ID" value="ASY15638.1"/>
    <property type="molecule type" value="Genomic_DNA"/>
</dbReference>
<dbReference type="Gene3D" id="1.10.10.10">
    <property type="entry name" value="Winged helix-like DNA-binding domain superfamily/Winged helix DNA-binding domain"/>
    <property type="match status" value="1"/>
</dbReference>
<evidence type="ECO:0000256" key="9">
    <source>
        <dbReference type="ARBA" id="ARBA00023125"/>
    </source>
</evidence>
<dbReference type="InterPro" id="IPR043135">
    <property type="entry name" value="Fur_C"/>
</dbReference>
<evidence type="ECO:0000313" key="13">
    <source>
        <dbReference type="EMBL" id="ASY15638.1"/>
    </source>
</evidence>
<keyword evidence="14" id="KW-1185">Reference proteome</keyword>
<comment type="cofactor">
    <cofactor evidence="12">
        <name>Mn(2+)</name>
        <dbReference type="ChEBI" id="CHEBI:29035"/>
    </cofactor>
    <cofactor evidence="12">
        <name>Fe(2+)</name>
        <dbReference type="ChEBI" id="CHEBI:29033"/>
    </cofactor>
    <text evidence="12">Binds 1 Mn(2+) or Fe(2+) ion per subunit.</text>
</comment>
<organism evidence="13 14">
    <name type="scientific">Candidatus Planktophila sulfonica</name>
    <dbReference type="NCBI Taxonomy" id="1884904"/>
    <lineage>
        <taxon>Bacteria</taxon>
        <taxon>Bacillati</taxon>
        <taxon>Actinomycetota</taxon>
        <taxon>Actinomycetes</taxon>
        <taxon>Candidatus Nanopelagicales</taxon>
        <taxon>Candidatus Nanopelagicaceae</taxon>
        <taxon>Candidatus Planktophila</taxon>
    </lineage>
</organism>
<dbReference type="GO" id="GO:0005829">
    <property type="term" value="C:cytosol"/>
    <property type="evidence" value="ECO:0007669"/>
    <property type="project" value="TreeGrafter"/>
</dbReference>
<feature type="binding site" evidence="11">
    <location>
        <position position="91"/>
    </location>
    <ligand>
        <name>Zn(2+)</name>
        <dbReference type="ChEBI" id="CHEBI:29105"/>
    </ligand>
</feature>
<evidence type="ECO:0000256" key="11">
    <source>
        <dbReference type="PIRSR" id="PIRSR602481-1"/>
    </source>
</evidence>
<dbReference type="PANTHER" id="PTHR33202:SF2">
    <property type="entry name" value="FERRIC UPTAKE REGULATION PROTEIN"/>
    <property type="match status" value="1"/>
</dbReference>
<evidence type="ECO:0000256" key="2">
    <source>
        <dbReference type="ARBA" id="ARBA00007957"/>
    </source>
</evidence>
<reference evidence="13 14" key="1">
    <citation type="submission" date="2016-07" db="EMBL/GenBank/DDBJ databases">
        <title>High microdiversification within the ubiquitous acI lineage of Actinobacteria.</title>
        <authorList>
            <person name="Neuenschwander S.M."/>
            <person name="Salcher M."/>
            <person name="Ghai R."/>
            <person name="Pernthaler J."/>
        </authorList>
    </citation>
    <scope>NUCLEOTIDE SEQUENCE [LARGE SCALE GENOMIC DNA]</scope>
    <source>
        <strain evidence="13">MMS-IA-56</strain>
    </source>
</reference>
<evidence type="ECO:0000256" key="5">
    <source>
        <dbReference type="ARBA" id="ARBA00022491"/>
    </source>
</evidence>
<keyword evidence="7 11" id="KW-0862">Zinc</keyword>
<proteinExistence type="inferred from homology"/>
<dbReference type="InterPro" id="IPR002481">
    <property type="entry name" value="FUR"/>
</dbReference>
<evidence type="ECO:0000256" key="4">
    <source>
        <dbReference type="ARBA" id="ARBA00022490"/>
    </source>
</evidence>
<keyword evidence="4" id="KW-0963">Cytoplasm</keyword>
<keyword evidence="5" id="KW-0678">Repressor</keyword>
<evidence type="ECO:0000256" key="6">
    <source>
        <dbReference type="ARBA" id="ARBA00022723"/>
    </source>
</evidence>
<dbReference type="GO" id="GO:0045892">
    <property type="term" value="P:negative regulation of DNA-templated transcription"/>
    <property type="evidence" value="ECO:0007669"/>
    <property type="project" value="TreeGrafter"/>
</dbReference>
<evidence type="ECO:0000256" key="12">
    <source>
        <dbReference type="PIRSR" id="PIRSR602481-2"/>
    </source>
</evidence>
<dbReference type="GO" id="GO:0000976">
    <property type="term" value="F:transcription cis-regulatory region binding"/>
    <property type="evidence" value="ECO:0007669"/>
    <property type="project" value="TreeGrafter"/>
</dbReference>
<keyword evidence="8" id="KW-0805">Transcription regulation</keyword>
<keyword evidence="10" id="KW-0804">Transcription</keyword>
<feature type="binding site" evidence="11">
    <location>
        <position position="94"/>
    </location>
    <ligand>
        <name>Zn(2+)</name>
        <dbReference type="ChEBI" id="CHEBI:29105"/>
    </ligand>
</feature>
<feature type="binding site" evidence="11">
    <location>
        <position position="131"/>
    </location>
    <ligand>
        <name>Zn(2+)</name>
        <dbReference type="ChEBI" id="CHEBI:29105"/>
    </ligand>
</feature>
<dbReference type="PANTHER" id="PTHR33202">
    <property type="entry name" value="ZINC UPTAKE REGULATION PROTEIN"/>
    <property type="match status" value="1"/>
</dbReference>
<dbReference type="InterPro" id="IPR036390">
    <property type="entry name" value="WH_DNA-bd_sf"/>
</dbReference>
<dbReference type="Proteomes" id="UP000217215">
    <property type="component" value="Chromosome"/>
</dbReference>
<comment type="subcellular location">
    <subcellularLocation>
        <location evidence="1">Cytoplasm</location>
    </subcellularLocation>
</comment>
<gene>
    <name evidence="13" type="ORF">A1sIA56_01680</name>
</gene>
<dbReference type="GO" id="GO:0003700">
    <property type="term" value="F:DNA-binding transcription factor activity"/>
    <property type="evidence" value="ECO:0007669"/>
    <property type="project" value="InterPro"/>
</dbReference>
<sequence length="134" mass="14899">MGSCRIPSRHGIRMSRSNPRVLSTLERAGGFASAQEVYRLMQREGESIGLTTVYRSLQSLVNDKIVDVLRREDGEAIYRLCGEAHHHHLVCKSCGVTVEIEGGAIEKWAKVMAEEHGFREVGHTAEIFGLCSKC</sequence>
<dbReference type="InterPro" id="IPR036388">
    <property type="entry name" value="WH-like_DNA-bd_sf"/>
</dbReference>
<feature type="binding site" evidence="11">
    <location>
        <position position="134"/>
    </location>
    <ligand>
        <name>Zn(2+)</name>
        <dbReference type="ChEBI" id="CHEBI:29105"/>
    </ligand>
</feature>